<dbReference type="PANTHER" id="PTHR13847:SF280">
    <property type="entry name" value="D-AMINO ACID DEHYDROGENASE"/>
    <property type="match status" value="1"/>
</dbReference>
<dbReference type="EMBL" id="JBDLBR010000003">
    <property type="protein sequence ID" value="MEN7537580.1"/>
    <property type="molecule type" value="Genomic_DNA"/>
</dbReference>
<dbReference type="RefSeq" id="WP_346785026.1">
    <property type="nucleotide sequence ID" value="NZ_JBDLBR010000003.1"/>
</dbReference>
<dbReference type="InterPro" id="IPR006076">
    <property type="entry name" value="FAD-dep_OxRdtase"/>
</dbReference>
<reference evidence="4 5" key="1">
    <citation type="submission" date="2024-05" db="EMBL/GenBank/DDBJ databases">
        <authorList>
            <person name="Park S."/>
        </authorList>
    </citation>
    <scope>NUCLEOTIDE SEQUENCE [LARGE SCALE GENOMIC DNA]</scope>
    <source>
        <strain evidence="4 5">DGU5</strain>
    </source>
</reference>
<feature type="domain" description="FAD dependent oxidoreductase" evidence="3">
    <location>
        <begin position="24"/>
        <end position="418"/>
    </location>
</feature>
<gene>
    <name evidence="4" type="ORF">ABDJ38_10380</name>
</gene>
<comment type="caution">
    <text evidence="4">The sequence shown here is derived from an EMBL/GenBank/DDBJ whole genome shotgun (WGS) entry which is preliminary data.</text>
</comment>
<evidence type="ECO:0000313" key="5">
    <source>
        <dbReference type="Proteomes" id="UP001484535"/>
    </source>
</evidence>
<dbReference type="SUPFAM" id="SSF51905">
    <property type="entry name" value="FAD/NAD(P)-binding domain"/>
    <property type="match status" value="1"/>
</dbReference>
<sequence>MTQPQPESGRTRAHPAGTAGPEADIMVLGAGVVGVTTAYALARRGYSVALVDRADGPAQGSSFANGAQLSYAYTDALAQPGLLASIPAIVAGLNPAFRMRFSLDPDFLRWSLAFLRNCTKARFAENTRAALALGLESRLAMAELREEHRFDFGHTRPGKMHIFRDEASLQGARDAMAIKQKAAIAQELLNPAQAIAIEPTLSEIGSFAGALWTPSEEVGDPYRFSLGLLDVLRKHYAVKMAFGFTIAAVEEHDGNVTVRNREGMSLSARNVVVCLGAEASAVLGSMGIRAPILPMKGYSFTAPPGPDAPSASITDSARKIVCCRLGDSMRVAGLAELNNRDPQPDPARLQLLIDNARAAMPKAAAYDEASAGWAGLRPMTANSNPIIKQARKRVFVNIGHGMLGWTFAAGTAERVAALVDATADIPHHQKEFV</sequence>
<evidence type="ECO:0000256" key="2">
    <source>
        <dbReference type="ARBA" id="ARBA00023002"/>
    </source>
</evidence>
<evidence type="ECO:0000313" key="4">
    <source>
        <dbReference type="EMBL" id="MEN7537580.1"/>
    </source>
</evidence>
<proteinExistence type="inferred from homology"/>
<dbReference type="Pfam" id="PF01266">
    <property type="entry name" value="DAO"/>
    <property type="match status" value="1"/>
</dbReference>
<dbReference type="Gene3D" id="3.30.9.10">
    <property type="entry name" value="D-Amino Acid Oxidase, subunit A, domain 2"/>
    <property type="match status" value="1"/>
</dbReference>
<dbReference type="Proteomes" id="UP001484535">
    <property type="component" value="Unassembled WGS sequence"/>
</dbReference>
<dbReference type="InterPro" id="IPR036188">
    <property type="entry name" value="FAD/NAD-bd_sf"/>
</dbReference>
<dbReference type="PANTHER" id="PTHR13847">
    <property type="entry name" value="SARCOSINE DEHYDROGENASE-RELATED"/>
    <property type="match status" value="1"/>
</dbReference>
<organism evidence="4 5">
    <name type="scientific">Aurantiacibacter flavus</name>
    <dbReference type="NCBI Taxonomy" id="3145232"/>
    <lineage>
        <taxon>Bacteria</taxon>
        <taxon>Pseudomonadati</taxon>
        <taxon>Pseudomonadota</taxon>
        <taxon>Alphaproteobacteria</taxon>
        <taxon>Sphingomonadales</taxon>
        <taxon>Erythrobacteraceae</taxon>
        <taxon>Aurantiacibacter</taxon>
    </lineage>
</organism>
<evidence type="ECO:0000256" key="1">
    <source>
        <dbReference type="ARBA" id="ARBA00009410"/>
    </source>
</evidence>
<keyword evidence="2" id="KW-0560">Oxidoreductase</keyword>
<evidence type="ECO:0000259" key="3">
    <source>
        <dbReference type="Pfam" id="PF01266"/>
    </source>
</evidence>
<dbReference type="SUPFAM" id="SSF54373">
    <property type="entry name" value="FAD-linked reductases, C-terminal domain"/>
    <property type="match status" value="1"/>
</dbReference>
<accession>A0ABV0CY11</accession>
<dbReference type="Gene3D" id="3.50.50.60">
    <property type="entry name" value="FAD/NAD(P)-binding domain"/>
    <property type="match status" value="2"/>
</dbReference>
<name>A0ABV0CY11_9SPHN</name>
<keyword evidence="5" id="KW-1185">Reference proteome</keyword>
<protein>
    <submittedName>
        <fullName evidence="4">FAD-dependent oxidoreductase</fullName>
    </submittedName>
</protein>
<comment type="similarity">
    <text evidence="1">Belongs to the DadA oxidoreductase family.</text>
</comment>